<dbReference type="EMBL" id="BSXV01000708">
    <property type="protein sequence ID" value="GME90289.1"/>
    <property type="molecule type" value="Genomic_DNA"/>
</dbReference>
<evidence type="ECO:0000313" key="1">
    <source>
        <dbReference type="EMBL" id="GME90289.1"/>
    </source>
</evidence>
<protein>
    <submittedName>
        <fullName evidence="1">Unnamed protein product</fullName>
    </submittedName>
</protein>
<keyword evidence="2" id="KW-1185">Reference proteome</keyword>
<evidence type="ECO:0000313" key="2">
    <source>
        <dbReference type="Proteomes" id="UP001165101"/>
    </source>
</evidence>
<gene>
    <name evidence="1" type="ORF">Cboi01_000178000</name>
</gene>
<organism evidence="1 2">
    <name type="scientific">Candida boidinii</name>
    <name type="common">Yeast</name>
    <dbReference type="NCBI Taxonomy" id="5477"/>
    <lineage>
        <taxon>Eukaryota</taxon>
        <taxon>Fungi</taxon>
        <taxon>Dikarya</taxon>
        <taxon>Ascomycota</taxon>
        <taxon>Saccharomycotina</taxon>
        <taxon>Pichiomycetes</taxon>
        <taxon>Pichiales</taxon>
        <taxon>Pichiaceae</taxon>
        <taxon>Ogataea</taxon>
        <taxon>Ogataea/Candida clade</taxon>
    </lineage>
</organism>
<accession>A0ACB5TL68</accession>
<dbReference type="Proteomes" id="UP001165101">
    <property type="component" value="Unassembled WGS sequence"/>
</dbReference>
<name>A0ACB5TL68_CANBO</name>
<sequence length="355" mass="41920">MKNNNNNHDNCIDDSDNKKEESNELGDDEKNINDEFNDIEEKKKKKKENLKRKSNSFDLRLPIITSNNTDNFTNETVSSTTLPLPLFFGGGHHTRCFSESIPQITNNKMKENCQNKYRYRNRNIKNRPLSLDDYNHMNDIKRHNYFIKSSYNNTSIKNHHRDINSYDNTIDLSFENDRIQQDTEEEEEEEEGNETYGSLLIDLIDSDFTKDEIQYNIENKNSNRNSYLSQLSNSSYSSYTDDENENNENEEIISDSIRRTPLQFTITPKISMMSIGIETIRGNDFEDQEDQEDLEVNNNFKNEFKSNNMYINNKKLKRNSMLFIDQDDDDDDEEKQSIIDDNYSDLNLRKLNLLK</sequence>
<proteinExistence type="predicted"/>
<comment type="caution">
    <text evidence="1">The sequence shown here is derived from an EMBL/GenBank/DDBJ whole genome shotgun (WGS) entry which is preliminary data.</text>
</comment>
<reference evidence="1" key="1">
    <citation type="submission" date="2023-04" db="EMBL/GenBank/DDBJ databases">
        <title>Candida boidinii NBRC 1967.</title>
        <authorList>
            <person name="Ichikawa N."/>
            <person name="Sato H."/>
            <person name="Tonouchi N."/>
        </authorList>
    </citation>
    <scope>NUCLEOTIDE SEQUENCE</scope>
    <source>
        <strain evidence="1">NBRC 1967</strain>
    </source>
</reference>